<keyword evidence="8" id="KW-0472">Membrane</keyword>
<dbReference type="Gene3D" id="3.40.30.10">
    <property type="entry name" value="Glutaredoxin"/>
    <property type="match status" value="1"/>
</dbReference>
<evidence type="ECO:0000259" key="10">
    <source>
        <dbReference type="PROSITE" id="PS51324"/>
    </source>
</evidence>
<feature type="domain" description="ERV/ALR sulfhydryl oxidase" evidence="10">
    <location>
        <begin position="52"/>
        <end position="159"/>
    </location>
</feature>
<feature type="domain" description="ERV/ALR sulfhydryl oxidase" evidence="10">
    <location>
        <begin position="213"/>
        <end position="321"/>
    </location>
</feature>
<comment type="catalytic activity">
    <reaction evidence="8">
        <text>2 R'C(R)SH + O2 = R'C(R)S-S(R)CR' + H2O2</text>
        <dbReference type="Rhea" id="RHEA:17357"/>
        <dbReference type="ChEBI" id="CHEBI:15379"/>
        <dbReference type="ChEBI" id="CHEBI:16240"/>
        <dbReference type="ChEBI" id="CHEBI:16520"/>
        <dbReference type="ChEBI" id="CHEBI:17412"/>
        <dbReference type="EC" id="1.8.3.2"/>
    </reaction>
</comment>
<evidence type="ECO:0000256" key="6">
    <source>
        <dbReference type="ARBA" id="ARBA00023157"/>
    </source>
</evidence>
<keyword evidence="7" id="KW-0325">Glycoprotein</keyword>
<evidence type="ECO:0000313" key="11">
    <source>
        <dbReference type="EMBL" id="CAE2339842.1"/>
    </source>
</evidence>
<dbReference type="EMBL" id="HBKN01049223">
    <property type="protein sequence ID" value="CAE2339842.1"/>
    <property type="molecule type" value="Transcribed_RNA"/>
</dbReference>
<dbReference type="GO" id="GO:0050660">
    <property type="term" value="F:flavin adenine dinucleotide binding"/>
    <property type="evidence" value="ECO:0007669"/>
    <property type="project" value="TreeGrafter"/>
</dbReference>
<sequence>MWLLHAHTLGIPSSLLSPRVLLLLACLQAATACDKGVCHDYGNVPSLDKSSRPPNARVLGRETWTVLHTTAAYLPDRLSSSDADNFRNLVFSVTVLYPGEGRDLIAAIVQDATMKEEIEAMATAEDAQLVVWKLHNCVTAHLWRQKTLFPPLLDLQAAYFDLVPSRGLKQFRLKHLSGELRQTILRAIKTRWVIAGGLEVTRKHWNKQEVENLPPDRKMLGHAYWTYMHTVSVYLPERPTPHQLAAFRAIFDAIYHIFPCPVCRGHFHLFYHDPILQRELAAVDTKHGAIMFVWKLHNIVTTDGIRRGDWPHRKIFPQEKHLKFNLSQFSVPSPHSAQDQLRITSPCKGKHSSATCLSSRDGYEVIADVQARWQIEGGIDQPLEDSAPASCPPPTPSLKILRLDMYVMGKCPWCAKSMEKLADNITCDFQCSYRGKALEARMDFRIHMVGLNNGTYRHPWLKAIHGPSELVGERLELCARQHYPKNYQYLRFFKCMDKDVKKIPMMAPECAEEAEMDLNVLVGCANMEGERLVASSYAFSSYMGIGMTPTFVINGGKPIVGLPSNFSEELCFQLATTSVTLQQAREKDIESLYPPQDRTDEIVQETSVWTFVAFFAVFICIAPLACIIARLRRRRALAEERRALLRS</sequence>
<keyword evidence="9" id="KW-0732">Signal</keyword>
<keyword evidence="4 8" id="KW-0274">FAD</keyword>
<keyword evidence="6" id="KW-1015">Disulfide bond</keyword>
<gene>
    <name evidence="11" type="ORF">GTHE00462_LOCUS38479</name>
</gene>
<dbReference type="SUPFAM" id="SSF69000">
    <property type="entry name" value="FAD-dependent thiol oxidase"/>
    <property type="match status" value="2"/>
</dbReference>
<evidence type="ECO:0000256" key="4">
    <source>
        <dbReference type="ARBA" id="ARBA00022827"/>
    </source>
</evidence>
<keyword evidence="3 8" id="KW-0285">Flavoprotein</keyword>
<dbReference type="GO" id="GO:0016971">
    <property type="term" value="F:flavin-dependent sulfhydryl oxidase activity"/>
    <property type="evidence" value="ECO:0007669"/>
    <property type="project" value="InterPro"/>
</dbReference>
<organism evidence="11">
    <name type="scientific">Guillardia theta</name>
    <name type="common">Cryptophyte</name>
    <name type="synonym">Cryptomonas phi</name>
    <dbReference type="NCBI Taxonomy" id="55529"/>
    <lineage>
        <taxon>Eukaryota</taxon>
        <taxon>Cryptophyceae</taxon>
        <taxon>Pyrenomonadales</taxon>
        <taxon>Geminigeraceae</taxon>
        <taxon>Guillardia</taxon>
    </lineage>
</organism>
<proteinExistence type="inferred from homology"/>
<dbReference type="InterPro" id="IPR004911">
    <property type="entry name" value="Interferon-induced_GILT"/>
</dbReference>
<dbReference type="PROSITE" id="PS51324">
    <property type="entry name" value="ERV_ALR"/>
    <property type="match status" value="2"/>
</dbReference>
<keyword evidence="8" id="KW-1133">Transmembrane helix</keyword>
<evidence type="ECO:0000256" key="3">
    <source>
        <dbReference type="ARBA" id="ARBA00022630"/>
    </source>
</evidence>
<accession>A0A7S4PP56</accession>
<dbReference type="AlphaFoldDB" id="A0A7S4PP56"/>
<dbReference type="InterPro" id="IPR017905">
    <property type="entry name" value="ERV/ALR_sulphydryl_oxidase"/>
</dbReference>
<dbReference type="InterPro" id="IPR039799">
    <property type="entry name" value="ALR/ERV"/>
</dbReference>
<keyword evidence="8" id="KW-0812">Transmembrane</keyword>
<keyword evidence="5 8" id="KW-0560">Oxidoreductase</keyword>
<dbReference type="Pfam" id="PF04777">
    <property type="entry name" value="Evr1_Alr"/>
    <property type="match status" value="2"/>
</dbReference>
<evidence type="ECO:0000256" key="7">
    <source>
        <dbReference type="ARBA" id="ARBA00023180"/>
    </source>
</evidence>
<evidence type="ECO:0000256" key="2">
    <source>
        <dbReference type="ARBA" id="ARBA00005679"/>
    </source>
</evidence>
<evidence type="ECO:0000256" key="8">
    <source>
        <dbReference type="RuleBase" id="RU371123"/>
    </source>
</evidence>
<feature type="signal peptide" evidence="9">
    <location>
        <begin position="1"/>
        <end position="32"/>
    </location>
</feature>
<evidence type="ECO:0000256" key="1">
    <source>
        <dbReference type="ARBA" id="ARBA00001974"/>
    </source>
</evidence>
<dbReference type="GO" id="GO:0005739">
    <property type="term" value="C:mitochondrion"/>
    <property type="evidence" value="ECO:0007669"/>
    <property type="project" value="TreeGrafter"/>
</dbReference>
<dbReference type="GO" id="GO:0016671">
    <property type="term" value="F:oxidoreductase activity, acting on a sulfur group of donors, disulfide as acceptor"/>
    <property type="evidence" value="ECO:0007669"/>
    <property type="project" value="InterPro"/>
</dbReference>
<reference evidence="11" key="1">
    <citation type="submission" date="2021-01" db="EMBL/GenBank/DDBJ databases">
        <authorList>
            <person name="Corre E."/>
            <person name="Pelletier E."/>
            <person name="Niang G."/>
            <person name="Scheremetjew M."/>
            <person name="Finn R."/>
            <person name="Kale V."/>
            <person name="Holt S."/>
            <person name="Cochrane G."/>
            <person name="Meng A."/>
            <person name="Brown T."/>
            <person name="Cohen L."/>
        </authorList>
    </citation>
    <scope>NUCLEOTIDE SEQUENCE</scope>
    <source>
        <strain evidence="11">CCMP 2712</strain>
    </source>
</reference>
<dbReference type="Gene3D" id="1.20.120.310">
    <property type="entry name" value="ERV/ALR sulfhydryl oxidase domain"/>
    <property type="match status" value="2"/>
</dbReference>
<evidence type="ECO:0000256" key="9">
    <source>
        <dbReference type="SAM" id="SignalP"/>
    </source>
</evidence>
<comment type="cofactor">
    <cofactor evidence="1 8">
        <name>FAD</name>
        <dbReference type="ChEBI" id="CHEBI:57692"/>
    </cofactor>
</comment>
<evidence type="ECO:0000256" key="5">
    <source>
        <dbReference type="ARBA" id="ARBA00023002"/>
    </source>
</evidence>
<name>A0A7S4PP56_GUITH</name>
<dbReference type="EC" id="1.8.3.2" evidence="8"/>
<feature type="chain" id="PRO_5031527133" description="Sulfhydryl oxidase" evidence="9">
    <location>
        <begin position="33"/>
        <end position="647"/>
    </location>
</feature>
<comment type="similarity">
    <text evidence="2">Belongs to the GILT family.</text>
</comment>
<dbReference type="PANTHER" id="PTHR12645">
    <property type="entry name" value="ALR/ERV"/>
    <property type="match status" value="1"/>
</dbReference>
<protein>
    <recommendedName>
        <fullName evidence="8">Sulfhydryl oxidase</fullName>
        <ecNumber evidence="8">1.8.3.2</ecNumber>
    </recommendedName>
</protein>
<dbReference type="InterPro" id="IPR036774">
    <property type="entry name" value="ERV/ALR_sulphydryl_oxid_sf"/>
</dbReference>
<dbReference type="Pfam" id="PF03227">
    <property type="entry name" value="GILT"/>
    <property type="match status" value="1"/>
</dbReference>
<dbReference type="PANTHER" id="PTHR12645:SF0">
    <property type="entry name" value="FAD-LINKED SULFHYDRYL OXIDASE ALR"/>
    <property type="match status" value="1"/>
</dbReference>
<feature type="transmembrane region" description="Helical" evidence="8">
    <location>
        <begin position="608"/>
        <end position="631"/>
    </location>
</feature>